<protein>
    <submittedName>
        <fullName evidence="1">Uncharacterized protein</fullName>
    </submittedName>
</protein>
<evidence type="ECO:0000313" key="1">
    <source>
        <dbReference type="EMBL" id="MEZ8724717.1"/>
    </source>
</evidence>
<reference evidence="1 2" key="1">
    <citation type="journal article" date="2024" name="ISME J.">
        <title>Tailless and filamentous prophages are predominant in marine Vibrio.</title>
        <authorList>
            <person name="Steensen K."/>
            <person name="Seneca J."/>
            <person name="Bartlau N."/>
            <person name="Yu X.A."/>
            <person name="Hussain F.A."/>
            <person name="Polz M.F."/>
        </authorList>
    </citation>
    <scope>NUCLEOTIDE SEQUENCE [LARGE SCALE GENOMIC DNA]</scope>
    <source>
        <strain evidence="1 2">10N.239.312.F12</strain>
    </source>
</reference>
<proteinExistence type="predicted"/>
<comment type="caution">
    <text evidence="1">The sequence shown here is derived from an EMBL/GenBank/DDBJ whole genome shotgun (WGS) entry which is preliminary data.</text>
</comment>
<feature type="non-terminal residue" evidence="1">
    <location>
        <position position="335"/>
    </location>
</feature>
<name>A0ABV4N5P5_9VIBR</name>
<organism evidence="1 2">
    <name type="scientific">Vibrio pomeroyi</name>
    <dbReference type="NCBI Taxonomy" id="198832"/>
    <lineage>
        <taxon>Bacteria</taxon>
        <taxon>Pseudomonadati</taxon>
        <taxon>Pseudomonadota</taxon>
        <taxon>Gammaproteobacteria</taxon>
        <taxon>Vibrionales</taxon>
        <taxon>Vibrionaceae</taxon>
        <taxon>Vibrio</taxon>
    </lineage>
</organism>
<gene>
    <name evidence="1" type="ORF">AB6D66_27200</name>
</gene>
<sequence length="335" mass="37763">MSNNELRNNASGSQVDYIYGNAKVDSTVKIILGDEIIKEIRVLSGEFSVSKPLTASNENFKVLIEGDDGSEDSFFVSNSGYSGTVPYQYNLTLGSFEDSKQAFMYFDNSKKLTNTLTLGAKYLLSRNIGLLGVSPTLNYDNFLINYKIDNVFKDSGYYGISRYNMNYNNSDLGMAFGGNVSFKAYERNIDINYSDNAYIYMIKSFYSNSSIKFDYNYAINENKKNYGAIFNTYLLSGQANLSLGARVGDDDQIFASIRIPLGSGILTSRYRRESNENIFDNDYQVRDGKNRYSFGASSKRSDVYESGRISMSHYGDKAEFNARYNNFNGNNNYSS</sequence>
<accession>A0ABV4N5P5</accession>
<dbReference type="Proteomes" id="UP001570071">
    <property type="component" value="Unassembled WGS sequence"/>
</dbReference>
<dbReference type="EMBL" id="JBFSSG010000206">
    <property type="protein sequence ID" value="MEZ8724717.1"/>
    <property type="molecule type" value="Genomic_DNA"/>
</dbReference>
<keyword evidence="2" id="KW-1185">Reference proteome</keyword>
<evidence type="ECO:0000313" key="2">
    <source>
        <dbReference type="Proteomes" id="UP001570071"/>
    </source>
</evidence>